<evidence type="ECO:0000313" key="5">
    <source>
        <dbReference type="Proteomes" id="UP000662438"/>
    </source>
</evidence>
<name>A0ABD4JR55_9ENTR</name>
<dbReference type="Gene3D" id="2.60.200.60">
    <property type="match status" value="1"/>
</dbReference>
<gene>
    <name evidence="4" type="ORF">ISX34_00040</name>
</gene>
<dbReference type="InterPro" id="IPR028238">
    <property type="entry name" value="Ntox46"/>
</dbReference>
<sequence length="544" mass="58647">MSECLAAREDDEIAHTASKGWMIAGLVGGAILGAAAVVVTGGTALVAVSAVAAGACAAGGLGELLGSMSWAPRHTTGTLKDGSPNVFINSRKAIRAHLSAGECDEHSGSLQRVAEGLIKVYINNFPASRIGDKLTCSAEISQGSRNVIIGGSKVQTDEISPEIAEWVNWTMLAVGAGAMAVLASPAIALLSTLGAMGGGTVGSYAGGMLFGEGSDGQKWGMLIGSVIGGGAGMKGGARFDAWRAGKPVLEPVKPNISARRAELNEKFGRTGDLNRDINIRANQKIVDDFMRSQGVEESKIPAYRTGIDLEQRMTIETINKGKIAYQNQSPGNWQGNWYSLDESTPATKLGINPEGQVRDTGLIVPKEVKAYQAQQEGEMHRSSATPALDTWSIPDKPFQTEGGGYNGLPLSVIFGLHIMNDKTALNYVDKALILAKKRYAEVKNLNPHAPLLQMYGSIVQQLLFLRDLIEGKEKDKARLWKMTFGMYAAKEFDNSDELFFERLSDAWFIVDQIRRGLKVRLPHEVDANYSIKQQNLKMKYPNEF</sequence>
<evidence type="ECO:0000256" key="1">
    <source>
        <dbReference type="SAM" id="Phobius"/>
    </source>
</evidence>
<evidence type="ECO:0000259" key="3">
    <source>
        <dbReference type="Pfam" id="PF18660"/>
    </source>
</evidence>
<dbReference type="AlphaFoldDB" id="A0ABD4JR55"/>
<feature type="domain" description="Tsi6" evidence="3">
    <location>
        <begin position="423"/>
        <end position="512"/>
    </location>
</feature>
<dbReference type="InterPro" id="IPR008727">
    <property type="entry name" value="PAAR_motif"/>
</dbReference>
<accession>A0ABD4JR55</accession>
<dbReference type="EMBL" id="JADIXG010000001">
    <property type="protein sequence ID" value="MBF1968270.1"/>
    <property type="molecule type" value="Genomic_DNA"/>
</dbReference>
<keyword evidence="1" id="KW-0812">Transmembrane</keyword>
<dbReference type="Proteomes" id="UP000662438">
    <property type="component" value="Unassembled WGS sequence"/>
</dbReference>
<reference evidence="4 5" key="1">
    <citation type="submission" date="2020-10" db="EMBL/GenBank/DDBJ databases">
        <title>Genomic surveiliance of eskapee pathogens from blood stream infections in KZN.</title>
        <authorList>
            <person name="Hetsa B.A."/>
            <person name="Amoako D.G."/>
            <person name="Akebe A.L.K."/>
            <person name="Essack S."/>
        </authorList>
    </citation>
    <scope>NUCLEOTIDE SEQUENCE [LARGE SCALE GENOMIC DNA]</scope>
    <source>
        <strain evidence="4 5">E6</strain>
    </source>
</reference>
<dbReference type="Pfam" id="PF15538">
    <property type="entry name" value="Ntox46"/>
    <property type="match status" value="1"/>
</dbReference>
<dbReference type="Pfam" id="PF18660">
    <property type="entry name" value="Tsi6"/>
    <property type="match status" value="1"/>
</dbReference>
<keyword evidence="1" id="KW-1133">Transmembrane helix</keyword>
<dbReference type="InterPro" id="IPR040818">
    <property type="entry name" value="Tsi6"/>
</dbReference>
<feature type="transmembrane region" description="Helical" evidence="1">
    <location>
        <begin position="21"/>
        <end position="39"/>
    </location>
</feature>
<evidence type="ECO:0000259" key="2">
    <source>
        <dbReference type="Pfam" id="PF15538"/>
    </source>
</evidence>
<comment type="caution">
    <text evidence="4">The sequence shown here is derived from an EMBL/GenBank/DDBJ whole genome shotgun (WGS) entry which is preliminary data.</text>
</comment>
<dbReference type="CDD" id="cd14742">
    <property type="entry name" value="PAAR_RHS"/>
    <property type="match status" value="1"/>
</dbReference>
<feature type="domain" description="Bacterial toxin 46" evidence="2">
    <location>
        <begin position="259"/>
        <end position="404"/>
    </location>
</feature>
<keyword evidence="1" id="KW-0472">Membrane</keyword>
<feature type="transmembrane region" description="Helical" evidence="1">
    <location>
        <begin position="45"/>
        <end position="65"/>
    </location>
</feature>
<protein>
    <submittedName>
        <fullName evidence="4">PAAR domain-containing protein</fullName>
    </submittedName>
</protein>
<organism evidence="4 5">
    <name type="scientific">Enterobacter hormaechei</name>
    <dbReference type="NCBI Taxonomy" id="158836"/>
    <lineage>
        <taxon>Bacteria</taxon>
        <taxon>Pseudomonadati</taxon>
        <taxon>Pseudomonadota</taxon>
        <taxon>Gammaproteobacteria</taxon>
        <taxon>Enterobacterales</taxon>
        <taxon>Enterobacteriaceae</taxon>
        <taxon>Enterobacter</taxon>
        <taxon>Enterobacter cloacae complex</taxon>
    </lineage>
</organism>
<dbReference type="Pfam" id="PF05488">
    <property type="entry name" value="PAAR_motif"/>
    <property type="match status" value="1"/>
</dbReference>
<proteinExistence type="predicted"/>
<evidence type="ECO:0000313" key="4">
    <source>
        <dbReference type="EMBL" id="MBF1968270.1"/>
    </source>
</evidence>